<dbReference type="InterPro" id="IPR023210">
    <property type="entry name" value="NADP_OxRdtase_dom"/>
</dbReference>
<dbReference type="SUPFAM" id="SSF51430">
    <property type="entry name" value="NAD(P)-linked oxidoreductase"/>
    <property type="match status" value="1"/>
</dbReference>
<dbReference type="PRINTS" id="PR00069">
    <property type="entry name" value="ALDKETRDTASE"/>
</dbReference>
<gene>
    <name evidence="5" type="primary">aRA12</name>
    <name evidence="5" type="ORF">HSBGL_1106</name>
</gene>
<evidence type="ECO:0000313" key="6">
    <source>
        <dbReference type="Proteomes" id="UP000663305"/>
    </source>
</evidence>
<evidence type="ECO:0000259" key="4">
    <source>
        <dbReference type="Pfam" id="PF00248"/>
    </source>
</evidence>
<dbReference type="InterPro" id="IPR018170">
    <property type="entry name" value="Aldo/ket_reductase_CS"/>
</dbReference>
<evidence type="ECO:0000256" key="1">
    <source>
        <dbReference type="ARBA" id="ARBA00007905"/>
    </source>
</evidence>
<dbReference type="RefSeq" id="WP_229126440.1">
    <property type="nucleotide sequence ID" value="NZ_CP064789.1"/>
</dbReference>
<feature type="domain" description="NADP-dependent oxidoreductase" evidence="4">
    <location>
        <begin position="14"/>
        <end position="256"/>
    </location>
</feature>
<dbReference type="GeneID" id="68860639"/>
<evidence type="ECO:0000256" key="2">
    <source>
        <dbReference type="ARBA" id="ARBA00022857"/>
    </source>
</evidence>
<dbReference type="PANTHER" id="PTHR43827">
    <property type="entry name" value="2,5-DIKETO-D-GLUCONIC ACID REDUCTASE"/>
    <property type="match status" value="1"/>
</dbReference>
<keyword evidence="2" id="KW-0521">NADP</keyword>
<dbReference type="FunFam" id="3.20.20.100:FF:000002">
    <property type="entry name" value="2,5-diketo-D-gluconic acid reductase A"/>
    <property type="match status" value="1"/>
</dbReference>
<dbReference type="PIRSF" id="PIRSF000097">
    <property type="entry name" value="AKR"/>
    <property type="match status" value="1"/>
</dbReference>
<accession>A0A897NGR7</accession>
<proteinExistence type="inferred from homology"/>
<evidence type="ECO:0000256" key="3">
    <source>
        <dbReference type="ARBA" id="ARBA00023002"/>
    </source>
</evidence>
<dbReference type="PROSITE" id="PS00798">
    <property type="entry name" value="ALDOKETO_REDUCTASE_1"/>
    <property type="match status" value="1"/>
</dbReference>
<dbReference type="GO" id="GO:0016616">
    <property type="term" value="F:oxidoreductase activity, acting on the CH-OH group of donors, NAD or NADP as acceptor"/>
    <property type="evidence" value="ECO:0007669"/>
    <property type="project" value="UniProtKB-ARBA"/>
</dbReference>
<evidence type="ECO:0000313" key="5">
    <source>
        <dbReference type="EMBL" id="QSG11531.1"/>
    </source>
</evidence>
<dbReference type="Gene3D" id="3.20.20.100">
    <property type="entry name" value="NADP-dependent oxidoreductase domain"/>
    <property type="match status" value="1"/>
</dbReference>
<organism evidence="5 6">
    <name type="scientific">Halapricum desulfuricans</name>
    <dbReference type="NCBI Taxonomy" id="2841257"/>
    <lineage>
        <taxon>Archaea</taxon>
        <taxon>Methanobacteriati</taxon>
        <taxon>Methanobacteriota</taxon>
        <taxon>Stenosarchaea group</taxon>
        <taxon>Halobacteria</taxon>
        <taxon>Halobacteriales</taxon>
        <taxon>Haloarculaceae</taxon>
        <taxon>Halapricum</taxon>
    </lineage>
</organism>
<dbReference type="PANTHER" id="PTHR43827:SF3">
    <property type="entry name" value="NADP-DEPENDENT OXIDOREDUCTASE DOMAIN-CONTAINING PROTEIN"/>
    <property type="match status" value="1"/>
</dbReference>
<comment type="similarity">
    <text evidence="1">Belongs to the aldo/keto reductase family.</text>
</comment>
<dbReference type="InterPro" id="IPR020471">
    <property type="entry name" value="AKR"/>
</dbReference>
<keyword evidence="3" id="KW-0560">Oxidoreductase</keyword>
<reference evidence="5" key="1">
    <citation type="submission" date="2020-11" db="EMBL/GenBank/DDBJ databases">
        <title>Carbohydrate-dependent, anaerobic sulfur respiration: A novel catabolism in halophilic archaea.</title>
        <authorList>
            <person name="Sorokin D.Y."/>
            <person name="Messina E."/>
            <person name="Smedile F."/>
            <person name="La Cono V."/>
            <person name="Hallsworth J.E."/>
            <person name="Yakimov M.M."/>
        </authorList>
    </citation>
    <scope>NUCLEOTIDE SEQUENCE</scope>
    <source>
        <strain evidence="5">HSR-Bgl</strain>
    </source>
</reference>
<dbReference type="AlphaFoldDB" id="A0A897NGR7"/>
<protein>
    <submittedName>
        <fullName evidence="5">Aldo/keto reductase, related to diketogulonate reductase</fullName>
    </submittedName>
</protein>
<dbReference type="PROSITE" id="PS00062">
    <property type="entry name" value="ALDOKETO_REDUCTASE_2"/>
    <property type="match status" value="1"/>
</dbReference>
<dbReference type="Proteomes" id="UP000663305">
    <property type="component" value="Chromosome"/>
</dbReference>
<sequence>MESVTVQDTAVPMLGLGTYQLRGDARVQTVREAIEMGYRHIDTAEYYNNQREVGQGIAAADVDREDIFLTTKVWRSNLAHDDVLQSVQESLDKLGVETVDLLMIHWPSQSVPVGETLTAMEQLQTEGKVRHIGVSNFSVEQLREAMQVAESPVLTNQVKYHPFHSQAELVEFCIDHDVLLTAYSPLAKGDVVGNETLATIGERYGKSAAQVALRWLLQQEVVAAIPKAASRAHLEENTAVFDFELTDAEMERIFELQNGHLTALRDRLGL</sequence>
<name>A0A897NGR7_9EURY</name>
<dbReference type="EMBL" id="CP064789">
    <property type="protein sequence ID" value="QSG11531.1"/>
    <property type="molecule type" value="Genomic_DNA"/>
</dbReference>
<dbReference type="Pfam" id="PF00248">
    <property type="entry name" value="Aldo_ket_red"/>
    <property type="match status" value="1"/>
</dbReference>
<dbReference type="InterPro" id="IPR036812">
    <property type="entry name" value="NAD(P)_OxRdtase_dom_sf"/>
</dbReference>